<evidence type="ECO:0000259" key="1">
    <source>
        <dbReference type="Pfam" id="PF12697"/>
    </source>
</evidence>
<dbReference type="GO" id="GO:0016020">
    <property type="term" value="C:membrane"/>
    <property type="evidence" value="ECO:0007669"/>
    <property type="project" value="TreeGrafter"/>
</dbReference>
<evidence type="ECO:0000313" key="2">
    <source>
        <dbReference type="EMBL" id="SPJ25863.1"/>
    </source>
</evidence>
<dbReference type="InterPro" id="IPR000073">
    <property type="entry name" value="AB_hydrolase_1"/>
</dbReference>
<keyword evidence="2" id="KW-0378">Hydrolase</keyword>
<reference evidence="2 3" key="1">
    <citation type="submission" date="2018-03" db="EMBL/GenBank/DDBJ databases">
        <authorList>
            <person name="Keele B.F."/>
        </authorList>
    </citation>
    <scope>NUCLEOTIDE SEQUENCE [LARGE SCALE GENOMIC DNA]</scope>
    <source>
        <strain evidence="2 3">CECT 8504</strain>
    </source>
</reference>
<dbReference type="PANTHER" id="PTHR43798:SF33">
    <property type="entry name" value="HYDROLASE, PUTATIVE (AFU_ORTHOLOGUE AFUA_2G14860)-RELATED"/>
    <property type="match status" value="1"/>
</dbReference>
<dbReference type="GO" id="GO:0047411">
    <property type="term" value="F:2-(acetamidomethylene)succinate hydrolase activity"/>
    <property type="evidence" value="ECO:0007669"/>
    <property type="project" value="UniProtKB-EC"/>
</dbReference>
<dbReference type="Pfam" id="PF12697">
    <property type="entry name" value="Abhydrolase_6"/>
    <property type="match status" value="1"/>
</dbReference>
<proteinExistence type="predicted"/>
<gene>
    <name evidence="2" type="ORF">PAA8504_03715</name>
</gene>
<protein>
    <submittedName>
        <fullName evidence="2">2-(Acetamidomethylene)succinate hydrolase</fullName>
        <ecNumber evidence="2">3.5.1.29</ecNumber>
    </submittedName>
</protein>
<feature type="domain" description="AB hydrolase-1" evidence="1">
    <location>
        <begin position="24"/>
        <end position="257"/>
    </location>
</feature>
<dbReference type="Gene3D" id="3.40.50.1820">
    <property type="entry name" value="alpha/beta hydrolase"/>
    <property type="match status" value="1"/>
</dbReference>
<sequence>MPEGTRAGFPTHWISHGDGPRDALFLHCSLASSRSLMPLMDRVGDHLSITAPDLPGHGGSGAWDGQGDYVARATDMAEAFCDGPRDLVGHSLGAVVALSLMVRRPDLVRSATLIEPVFFAAARGRGGYGTYISDHAPIMDDIEGGHHEAATRAFTDIWGAPRSWDDTRQSMRRAMIDRIPLIAATAPALEGDSNDLLSDGRLEAVDAPVLLVRGEQSHPVIPDILSALADRLPDTAIEVVAGANHMAPITHPDEVARLIDRQIRPRND</sequence>
<dbReference type="InterPro" id="IPR050266">
    <property type="entry name" value="AB_hydrolase_sf"/>
</dbReference>
<accession>A0A2R8C0G1</accession>
<name>A0A2R8C0G1_9RHOB</name>
<dbReference type="PANTHER" id="PTHR43798">
    <property type="entry name" value="MONOACYLGLYCEROL LIPASE"/>
    <property type="match status" value="1"/>
</dbReference>
<dbReference type="AlphaFoldDB" id="A0A2R8C0G1"/>
<dbReference type="InterPro" id="IPR029058">
    <property type="entry name" value="AB_hydrolase_fold"/>
</dbReference>
<evidence type="ECO:0000313" key="3">
    <source>
        <dbReference type="Proteomes" id="UP000244912"/>
    </source>
</evidence>
<dbReference type="OrthoDB" id="9804723at2"/>
<dbReference type="EMBL" id="ONZF01000012">
    <property type="protein sequence ID" value="SPJ25863.1"/>
    <property type="molecule type" value="Genomic_DNA"/>
</dbReference>
<dbReference type="RefSeq" id="WP_108895588.1">
    <property type="nucleotide sequence ID" value="NZ_ONZF01000012.1"/>
</dbReference>
<dbReference type="EC" id="3.5.1.29" evidence="2"/>
<organism evidence="2 3">
    <name type="scientific">Palleronia abyssalis</name>
    <dbReference type="NCBI Taxonomy" id="1501240"/>
    <lineage>
        <taxon>Bacteria</taxon>
        <taxon>Pseudomonadati</taxon>
        <taxon>Pseudomonadota</taxon>
        <taxon>Alphaproteobacteria</taxon>
        <taxon>Rhodobacterales</taxon>
        <taxon>Roseobacteraceae</taxon>
        <taxon>Palleronia</taxon>
    </lineage>
</organism>
<dbReference type="PRINTS" id="PR00111">
    <property type="entry name" value="ABHYDROLASE"/>
</dbReference>
<dbReference type="SUPFAM" id="SSF53474">
    <property type="entry name" value="alpha/beta-Hydrolases"/>
    <property type="match status" value="1"/>
</dbReference>
<keyword evidence="3" id="KW-1185">Reference proteome</keyword>
<dbReference type="Proteomes" id="UP000244912">
    <property type="component" value="Unassembled WGS sequence"/>
</dbReference>